<dbReference type="SUPFAM" id="SSF52980">
    <property type="entry name" value="Restriction endonuclease-like"/>
    <property type="match status" value="1"/>
</dbReference>
<keyword evidence="3" id="KW-1185">Reference proteome</keyword>
<dbReference type="CDD" id="cd06260">
    <property type="entry name" value="DUF820-like"/>
    <property type="match status" value="1"/>
</dbReference>
<evidence type="ECO:0000313" key="3">
    <source>
        <dbReference type="Proteomes" id="UP000238937"/>
    </source>
</evidence>
<sequence length="190" mass="21415">MTVATKFMSLEEYLNYDDGTDTLYELVNGKLIPMPPESFQNQQLSISLLIYFSQIGIPARLLVNQIAIAVTGGRATARIPDLTVLSEDLALELRETNRSTILADMPPPSLVVEVVSPNQDKRDYRYKRSEYAARQIPEYWIVDPILDKVTILELVEGLYEEKVCTGEEVIASPQFDRFQLTAQQVLTGSI</sequence>
<gene>
    <name evidence="2" type="ORF">C7B77_20935</name>
</gene>
<protein>
    <recommendedName>
        <fullName evidence="1">Putative restriction endonuclease domain-containing protein</fullName>
    </recommendedName>
</protein>
<dbReference type="PANTHER" id="PTHR34107:SF2">
    <property type="entry name" value="SLL0888 PROTEIN"/>
    <property type="match status" value="1"/>
</dbReference>
<feature type="domain" description="Putative restriction endonuclease" evidence="1">
    <location>
        <begin position="10"/>
        <end position="182"/>
    </location>
</feature>
<dbReference type="AlphaFoldDB" id="A0A2T1G463"/>
<evidence type="ECO:0000313" key="2">
    <source>
        <dbReference type="EMBL" id="PSB52024.1"/>
    </source>
</evidence>
<dbReference type="Gene3D" id="3.90.1570.10">
    <property type="entry name" value="tt1808, chain A"/>
    <property type="match status" value="1"/>
</dbReference>
<comment type="caution">
    <text evidence="2">The sequence shown here is derived from an EMBL/GenBank/DDBJ whole genome shotgun (WGS) entry which is preliminary data.</text>
</comment>
<evidence type="ECO:0000259" key="1">
    <source>
        <dbReference type="Pfam" id="PF05685"/>
    </source>
</evidence>
<dbReference type="InterPro" id="IPR008538">
    <property type="entry name" value="Uma2"/>
</dbReference>
<dbReference type="PANTHER" id="PTHR34107">
    <property type="entry name" value="SLL0198 PROTEIN-RELATED"/>
    <property type="match status" value="1"/>
</dbReference>
<organism evidence="2 3">
    <name type="scientific">Chamaesiphon polymorphus CCALA 037</name>
    <dbReference type="NCBI Taxonomy" id="2107692"/>
    <lineage>
        <taxon>Bacteria</taxon>
        <taxon>Bacillati</taxon>
        <taxon>Cyanobacteriota</taxon>
        <taxon>Cyanophyceae</taxon>
        <taxon>Gomontiellales</taxon>
        <taxon>Chamaesiphonaceae</taxon>
        <taxon>Chamaesiphon</taxon>
    </lineage>
</organism>
<dbReference type="InterPro" id="IPR012296">
    <property type="entry name" value="Nuclease_put_TT1808"/>
</dbReference>
<dbReference type="OrthoDB" id="428427at2"/>
<dbReference type="Pfam" id="PF05685">
    <property type="entry name" value="Uma2"/>
    <property type="match status" value="1"/>
</dbReference>
<name>A0A2T1G463_9CYAN</name>
<dbReference type="EMBL" id="PVWO01000339">
    <property type="protein sequence ID" value="PSB52024.1"/>
    <property type="molecule type" value="Genomic_DNA"/>
</dbReference>
<dbReference type="InterPro" id="IPR011335">
    <property type="entry name" value="Restrct_endonuc-II-like"/>
</dbReference>
<reference evidence="2 3" key="1">
    <citation type="submission" date="2018-03" db="EMBL/GenBank/DDBJ databases">
        <title>The ancient ancestry and fast evolution of plastids.</title>
        <authorList>
            <person name="Moore K.R."/>
            <person name="Magnabosco C."/>
            <person name="Momper L."/>
            <person name="Gold D.A."/>
            <person name="Bosak T."/>
            <person name="Fournier G.P."/>
        </authorList>
    </citation>
    <scope>NUCLEOTIDE SEQUENCE [LARGE SCALE GENOMIC DNA]</scope>
    <source>
        <strain evidence="2 3">CCALA 037</strain>
    </source>
</reference>
<dbReference type="RefSeq" id="WP_106309373.1">
    <property type="nucleotide sequence ID" value="NZ_PVWO01000339.1"/>
</dbReference>
<dbReference type="Proteomes" id="UP000238937">
    <property type="component" value="Unassembled WGS sequence"/>
</dbReference>
<accession>A0A2T1G463</accession>
<proteinExistence type="predicted"/>